<organism evidence="1 2">
    <name type="scientific">Chloebia gouldiae</name>
    <name type="common">Gouldian finch</name>
    <name type="synonym">Erythrura gouldiae</name>
    <dbReference type="NCBI Taxonomy" id="44316"/>
    <lineage>
        <taxon>Eukaryota</taxon>
        <taxon>Metazoa</taxon>
        <taxon>Chordata</taxon>
        <taxon>Craniata</taxon>
        <taxon>Vertebrata</taxon>
        <taxon>Euteleostomi</taxon>
        <taxon>Archelosauria</taxon>
        <taxon>Archosauria</taxon>
        <taxon>Dinosauria</taxon>
        <taxon>Saurischia</taxon>
        <taxon>Theropoda</taxon>
        <taxon>Coelurosauria</taxon>
        <taxon>Aves</taxon>
        <taxon>Neognathae</taxon>
        <taxon>Neoaves</taxon>
        <taxon>Telluraves</taxon>
        <taxon>Australaves</taxon>
        <taxon>Passeriformes</taxon>
        <taxon>Passeroidea</taxon>
        <taxon>Passeridae</taxon>
        <taxon>Chloebia</taxon>
    </lineage>
</organism>
<comment type="caution">
    <text evidence="1">The sequence shown here is derived from an EMBL/GenBank/DDBJ whole genome shotgun (WGS) entry which is preliminary data.</text>
</comment>
<dbReference type="Proteomes" id="UP000276834">
    <property type="component" value="Unassembled WGS sequence"/>
</dbReference>
<proteinExistence type="predicted"/>
<name>A0A3L8SQX2_CHLGU</name>
<sequence>MAIRETAWYLPWQSAQTPIQMLHWVSYLLQREAHCKKESEGPEQQWQAGMYIEEVMDKFRDDAVWSVMYLRFQSLLYPRRVLTGTPRAVPP</sequence>
<dbReference type="AlphaFoldDB" id="A0A3L8SQX2"/>
<accession>A0A3L8SQX2</accession>
<dbReference type="EMBL" id="QUSF01000009">
    <property type="protein sequence ID" value="RLW06377.1"/>
    <property type="molecule type" value="Genomic_DNA"/>
</dbReference>
<evidence type="ECO:0000313" key="2">
    <source>
        <dbReference type="Proteomes" id="UP000276834"/>
    </source>
</evidence>
<protein>
    <submittedName>
        <fullName evidence="1">Uncharacterized protein</fullName>
    </submittedName>
</protein>
<reference evidence="1 2" key="1">
    <citation type="journal article" date="2018" name="Proc. R. Soc. B">
        <title>A non-coding region near Follistatin controls head colour polymorphism in the Gouldian finch.</title>
        <authorList>
            <person name="Toomey M.B."/>
            <person name="Marques C.I."/>
            <person name="Andrade P."/>
            <person name="Araujo P.M."/>
            <person name="Sabatino S."/>
            <person name="Gazda M.A."/>
            <person name="Afonso S."/>
            <person name="Lopes R.J."/>
            <person name="Corbo J.C."/>
            <person name="Carneiro M."/>
        </authorList>
    </citation>
    <scope>NUCLEOTIDE SEQUENCE [LARGE SCALE GENOMIC DNA]</scope>
    <source>
        <strain evidence="1">Red01</strain>
        <tissue evidence="1">Muscle</tissue>
    </source>
</reference>
<gene>
    <name evidence="1" type="ORF">DV515_00004359</name>
</gene>
<keyword evidence="2" id="KW-1185">Reference proteome</keyword>
<evidence type="ECO:0000313" key="1">
    <source>
        <dbReference type="EMBL" id="RLW06377.1"/>
    </source>
</evidence>